<evidence type="ECO:0000313" key="2">
    <source>
        <dbReference type="Proteomes" id="UP000187085"/>
    </source>
</evidence>
<evidence type="ECO:0008006" key="3">
    <source>
        <dbReference type="Google" id="ProtNLM"/>
    </source>
</evidence>
<proteinExistence type="predicted"/>
<dbReference type="STRING" id="554083.BKD30_10365"/>
<sequence length="126" mass="13712">MATENVWASVEAEFGLLTSVQVAALTGSKKSSRSLAADQRAAGKIMGVRRGNAYLYPGFQFDTANGRVRPAIPRLVATARDCGWDGEDLILWLVSPSGYFGSDRPVEHLGDEDVLDKLRRAATVDW</sequence>
<accession>A0A1R1L8C2</accession>
<comment type="caution">
    <text evidence="1">The sequence shown here is derived from an EMBL/GenBank/DDBJ whole genome shotgun (WGS) entry which is preliminary data.</text>
</comment>
<reference evidence="1 2" key="1">
    <citation type="submission" date="2016-12" db="EMBL/GenBank/DDBJ databases">
        <title>Draft genome of Tersicoccus phoenicis 1P05MA.</title>
        <authorList>
            <person name="Nakajima Y."/>
            <person name="Yoshizawa S."/>
            <person name="Nakamura K."/>
            <person name="Ogura Y."/>
            <person name="Hayashi T."/>
            <person name="Kogure K."/>
        </authorList>
    </citation>
    <scope>NUCLEOTIDE SEQUENCE [LARGE SCALE GENOMIC DNA]</scope>
    <source>
        <strain evidence="1 2">1p05MA</strain>
    </source>
</reference>
<dbReference type="RefSeq" id="WP_076704481.1">
    <property type="nucleotide sequence ID" value="NZ_MRDE01000068.1"/>
</dbReference>
<name>A0A1R1L8C2_9MICC</name>
<dbReference type="Proteomes" id="UP000187085">
    <property type="component" value="Unassembled WGS sequence"/>
</dbReference>
<organism evidence="1 2">
    <name type="scientific">Tersicoccus phoenicis</name>
    <dbReference type="NCBI Taxonomy" id="554083"/>
    <lineage>
        <taxon>Bacteria</taxon>
        <taxon>Bacillati</taxon>
        <taxon>Actinomycetota</taxon>
        <taxon>Actinomycetes</taxon>
        <taxon>Micrococcales</taxon>
        <taxon>Micrococcaceae</taxon>
        <taxon>Tersicoccus</taxon>
    </lineage>
</organism>
<dbReference type="OrthoDB" id="4726228at2"/>
<protein>
    <recommendedName>
        <fullName evidence="3">Antitoxin Xre/MbcA/ParS-like toxin-binding domain-containing protein</fullName>
    </recommendedName>
</protein>
<dbReference type="AlphaFoldDB" id="A0A1R1L8C2"/>
<gene>
    <name evidence="1" type="ORF">BKD30_10365</name>
</gene>
<keyword evidence="2" id="KW-1185">Reference proteome</keyword>
<evidence type="ECO:0000313" key="1">
    <source>
        <dbReference type="EMBL" id="OMH23785.1"/>
    </source>
</evidence>
<dbReference type="EMBL" id="MRDE01000068">
    <property type="protein sequence ID" value="OMH23785.1"/>
    <property type="molecule type" value="Genomic_DNA"/>
</dbReference>